<evidence type="ECO:0000313" key="3">
    <source>
        <dbReference type="Proteomes" id="UP000596660"/>
    </source>
</evidence>
<keyword evidence="3" id="KW-1185">Reference proteome</keyword>
<dbReference type="AlphaFoldDB" id="A0A803MTY8"/>
<accession>A0A803MTY8</accession>
<name>A0A803MTY8_CHEQI</name>
<feature type="region of interest" description="Disordered" evidence="1">
    <location>
        <begin position="241"/>
        <end position="304"/>
    </location>
</feature>
<dbReference type="Gramene" id="AUR62035210-RA">
    <property type="protein sequence ID" value="AUR62035210-RA:cds"/>
    <property type="gene ID" value="AUR62035210"/>
</dbReference>
<dbReference type="Proteomes" id="UP000596660">
    <property type="component" value="Unplaced"/>
</dbReference>
<evidence type="ECO:0000313" key="2">
    <source>
        <dbReference type="EnsemblPlants" id="AUR62035210-RA:cds"/>
    </source>
</evidence>
<proteinExistence type="predicted"/>
<evidence type="ECO:0000256" key="1">
    <source>
        <dbReference type="SAM" id="MobiDB-lite"/>
    </source>
</evidence>
<dbReference type="EnsemblPlants" id="AUR62035210-RA">
    <property type="protein sequence ID" value="AUR62035210-RA:cds"/>
    <property type="gene ID" value="AUR62035210"/>
</dbReference>
<sequence length="346" mass="37332">MQDGRRHLSNFVKVDEEDRALKLLLSLPKSYENLVQTLILVGDTLTMDDTRTSLLADDLQKDKALIHGTQDDDTFREPGHVSRNAELTCPGSLGKQSPTIAEDKAYMENVPYASAVFRFNLCHGVYTSSHSQAVSVVSTFMANPGNAHWEAVKWILRYLKGTIATGELVIRAALEYPLPSDPFLLSATLFPTSPNKMGEQKKGASLDCQVLSFVYAHDGRRTIPVDHSLSAPLIQVLHRNSSPSNVAQSVTPPISTDKPSIRAPQTSSHNGNRVVLSSNGTRASNQNSTGESSVSDSNMDTGLNSSDILEKARVAITSAERASAAARAAAQLANVNFGSLKVEGKS</sequence>
<organism evidence="2 3">
    <name type="scientific">Chenopodium quinoa</name>
    <name type="common">Quinoa</name>
    <dbReference type="NCBI Taxonomy" id="63459"/>
    <lineage>
        <taxon>Eukaryota</taxon>
        <taxon>Viridiplantae</taxon>
        <taxon>Streptophyta</taxon>
        <taxon>Embryophyta</taxon>
        <taxon>Tracheophyta</taxon>
        <taxon>Spermatophyta</taxon>
        <taxon>Magnoliopsida</taxon>
        <taxon>eudicotyledons</taxon>
        <taxon>Gunneridae</taxon>
        <taxon>Pentapetalae</taxon>
        <taxon>Caryophyllales</taxon>
        <taxon>Chenopodiaceae</taxon>
        <taxon>Chenopodioideae</taxon>
        <taxon>Atripliceae</taxon>
        <taxon>Chenopodium</taxon>
    </lineage>
</organism>
<protein>
    <submittedName>
        <fullName evidence="2">Uncharacterized protein</fullName>
    </submittedName>
</protein>
<reference evidence="2" key="2">
    <citation type="submission" date="2021-03" db="UniProtKB">
        <authorList>
            <consortium name="EnsemblPlants"/>
        </authorList>
    </citation>
    <scope>IDENTIFICATION</scope>
</reference>
<reference evidence="2" key="1">
    <citation type="journal article" date="2017" name="Nature">
        <title>The genome of Chenopodium quinoa.</title>
        <authorList>
            <person name="Jarvis D.E."/>
            <person name="Ho Y.S."/>
            <person name="Lightfoot D.J."/>
            <person name="Schmoeckel S.M."/>
            <person name="Li B."/>
            <person name="Borm T.J.A."/>
            <person name="Ohyanagi H."/>
            <person name="Mineta K."/>
            <person name="Michell C.T."/>
            <person name="Saber N."/>
            <person name="Kharbatia N.M."/>
            <person name="Rupper R.R."/>
            <person name="Sharp A.R."/>
            <person name="Dally N."/>
            <person name="Boughton B.A."/>
            <person name="Woo Y.H."/>
            <person name="Gao G."/>
            <person name="Schijlen E.G.W.M."/>
            <person name="Guo X."/>
            <person name="Momin A.A."/>
            <person name="Negrao S."/>
            <person name="Al-Babili S."/>
            <person name="Gehring C."/>
            <person name="Roessner U."/>
            <person name="Jung C."/>
            <person name="Murphy K."/>
            <person name="Arold S.T."/>
            <person name="Gojobori T."/>
            <person name="van der Linden C.G."/>
            <person name="van Loo E.N."/>
            <person name="Jellen E.N."/>
            <person name="Maughan P.J."/>
            <person name="Tester M."/>
        </authorList>
    </citation>
    <scope>NUCLEOTIDE SEQUENCE [LARGE SCALE GENOMIC DNA]</scope>
    <source>
        <strain evidence="2">cv. PI 614886</strain>
    </source>
</reference>